<dbReference type="AlphaFoldDB" id="A0AAD7WIF0"/>
<reference evidence="2" key="1">
    <citation type="journal article" date="2023" name="Science">
        <title>Genome structures resolve the early diversification of teleost fishes.</title>
        <authorList>
            <person name="Parey E."/>
            <person name="Louis A."/>
            <person name="Montfort J."/>
            <person name="Bouchez O."/>
            <person name="Roques C."/>
            <person name="Iampietro C."/>
            <person name="Lluch J."/>
            <person name="Castinel A."/>
            <person name="Donnadieu C."/>
            <person name="Desvignes T."/>
            <person name="Floi Bucao C."/>
            <person name="Jouanno E."/>
            <person name="Wen M."/>
            <person name="Mejri S."/>
            <person name="Dirks R."/>
            <person name="Jansen H."/>
            <person name="Henkel C."/>
            <person name="Chen W.J."/>
            <person name="Zahm M."/>
            <person name="Cabau C."/>
            <person name="Klopp C."/>
            <person name="Thompson A.W."/>
            <person name="Robinson-Rechavi M."/>
            <person name="Braasch I."/>
            <person name="Lecointre G."/>
            <person name="Bobe J."/>
            <person name="Postlethwait J.H."/>
            <person name="Berthelot C."/>
            <person name="Roest Crollius H."/>
            <person name="Guiguen Y."/>
        </authorList>
    </citation>
    <scope>NUCLEOTIDE SEQUENCE</scope>
    <source>
        <strain evidence="2">NC1722</strain>
    </source>
</reference>
<comment type="caution">
    <text evidence="2">The sequence shown here is derived from an EMBL/GenBank/DDBJ whole genome shotgun (WGS) entry which is preliminary data.</text>
</comment>
<organism evidence="2 3">
    <name type="scientific">Aldrovandia affinis</name>
    <dbReference type="NCBI Taxonomy" id="143900"/>
    <lineage>
        <taxon>Eukaryota</taxon>
        <taxon>Metazoa</taxon>
        <taxon>Chordata</taxon>
        <taxon>Craniata</taxon>
        <taxon>Vertebrata</taxon>
        <taxon>Euteleostomi</taxon>
        <taxon>Actinopterygii</taxon>
        <taxon>Neopterygii</taxon>
        <taxon>Teleostei</taxon>
        <taxon>Notacanthiformes</taxon>
        <taxon>Halosauridae</taxon>
        <taxon>Aldrovandia</taxon>
    </lineage>
</organism>
<name>A0AAD7WIF0_9TELE</name>
<feature type="compositionally biased region" description="Polar residues" evidence="1">
    <location>
        <begin position="85"/>
        <end position="94"/>
    </location>
</feature>
<accession>A0AAD7WIF0</accession>
<sequence>MKKACGECSLCFVEGGRVVYGSLTVRRSRDVGDEVGLGLGEGGDERTPPVRTNLRLLVLPTARSHSHLGQGGVRHAEAGGVQVLSDRTQSQQPGPETERERDKTFSQLAESALSYALHEGVRSNHSDVIFDVYKETSIKDAEKGQEGFRHRNPVQEHCTRAQYPAMVLQFLCSPSNKASLIRFLVEEWKGSDAVLQLLSCKCVHS</sequence>
<evidence type="ECO:0000313" key="2">
    <source>
        <dbReference type="EMBL" id="KAJ8397184.1"/>
    </source>
</evidence>
<gene>
    <name evidence="2" type="ORF">AAFF_G00440180</name>
</gene>
<proteinExistence type="predicted"/>
<keyword evidence="3" id="KW-1185">Reference proteome</keyword>
<evidence type="ECO:0000256" key="1">
    <source>
        <dbReference type="SAM" id="MobiDB-lite"/>
    </source>
</evidence>
<evidence type="ECO:0000313" key="3">
    <source>
        <dbReference type="Proteomes" id="UP001221898"/>
    </source>
</evidence>
<dbReference type="EMBL" id="JAINUG010000099">
    <property type="protein sequence ID" value="KAJ8397184.1"/>
    <property type="molecule type" value="Genomic_DNA"/>
</dbReference>
<dbReference type="Proteomes" id="UP001221898">
    <property type="component" value="Unassembled WGS sequence"/>
</dbReference>
<protein>
    <submittedName>
        <fullName evidence="2">Uncharacterized protein</fullName>
    </submittedName>
</protein>
<feature type="region of interest" description="Disordered" evidence="1">
    <location>
        <begin position="84"/>
        <end position="104"/>
    </location>
</feature>